<reference evidence="3" key="1">
    <citation type="submission" date="2016-06" db="EMBL/GenBank/DDBJ databases">
        <title>Parallel loss of symbiosis genes in relatives of nitrogen-fixing non-legume Parasponia.</title>
        <authorList>
            <person name="Van Velzen R."/>
            <person name="Holmer R."/>
            <person name="Bu F."/>
            <person name="Rutten L."/>
            <person name="Van Zeijl A."/>
            <person name="Liu W."/>
            <person name="Santuari L."/>
            <person name="Cao Q."/>
            <person name="Sharma T."/>
            <person name="Shen D."/>
            <person name="Roswanjaya Y."/>
            <person name="Wardhani T."/>
            <person name="Kalhor M.S."/>
            <person name="Jansen J."/>
            <person name="Van den Hoogen J."/>
            <person name="Gungor B."/>
            <person name="Hartog M."/>
            <person name="Hontelez J."/>
            <person name="Verver J."/>
            <person name="Yang W.-C."/>
            <person name="Schijlen E."/>
            <person name="Repin R."/>
            <person name="Schilthuizen M."/>
            <person name="Schranz E."/>
            <person name="Heidstra R."/>
            <person name="Miyata K."/>
            <person name="Fedorova E."/>
            <person name="Kohlen W."/>
            <person name="Bisseling T."/>
            <person name="Smit S."/>
            <person name="Geurts R."/>
        </authorList>
    </citation>
    <scope>NUCLEOTIDE SEQUENCE [LARGE SCALE GENOMIC DNA]</scope>
    <source>
        <strain evidence="3">cv. WU1-14</strain>
    </source>
</reference>
<name>A0A2P5C2W4_PARAD</name>
<comment type="caution">
    <text evidence="2">The sequence shown here is derived from an EMBL/GenBank/DDBJ whole genome shotgun (WGS) entry which is preliminary data.</text>
</comment>
<dbReference type="InterPro" id="IPR050667">
    <property type="entry name" value="PPR-containing_protein"/>
</dbReference>
<evidence type="ECO:0000256" key="1">
    <source>
        <dbReference type="ARBA" id="ARBA00007626"/>
    </source>
</evidence>
<dbReference type="AlphaFoldDB" id="A0A2P5C2W4"/>
<dbReference type="OrthoDB" id="185373at2759"/>
<evidence type="ECO:0008006" key="4">
    <source>
        <dbReference type="Google" id="ProtNLM"/>
    </source>
</evidence>
<evidence type="ECO:0000313" key="3">
    <source>
        <dbReference type="Proteomes" id="UP000237105"/>
    </source>
</evidence>
<dbReference type="PANTHER" id="PTHR47939">
    <property type="entry name" value="MEMBRANE-ASSOCIATED SALT-INDUCIBLE PROTEIN-LIKE"/>
    <property type="match status" value="1"/>
</dbReference>
<gene>
    <name evidence="2" type="ORF">PanWU01x14_188860</name>
</gene>
<dbReference type="EMBL" id="JXTB01000184">
    <property type="protein sequence ID" value="PON55392.1"/>
    <property type="molecule type" value="Genomic_DNA"/>
</dbReference>
<sequence>MEVFDKFEDFGCEPNADTYYFTINALCRRLFFDWALSVSEKMVNAEILPDAEKVGKIVSWFCKGKKAKEAHLMYTLAKEKEPYPPYSSVNFFSCWNGNVMKIWRLGKFKSTLDWVDCVFYTSRHFSIRK</sequence>
<organism evidence="2 3">
    <name type="scientific">Parasponia andersonii</name>
    <name type="common">Sponia andersonii</name>
    <dbReference type="NCBI Taxonomy" id="3476"/>
    <lineage>
        <taxon>Eukaryota</taxon>
        <taxon>Viridiplantae</taxon>
        <taxon>Streptophyta</taxon>
        <taxon>Embryophyta</taxon>
        <taxon>Tracheophyta</taxon>
        <taxon>Spermatophyta</taxon>
        <taxon>Magnoliopsida</taxon>
        <taxon>eudicotyledons</taxon>
        <taxon>Gunneridae</taxon>
        <taxon>Pentapetalae</taxon>
        <taxon>rosids</taxon>
        <taxon>fabids</taxon>
        <taxon>Rosales</taxon>
        <taxon>Cannabaceae</taxon>
        <taxon>Parasponia</taxon>
    </lineage>
</organism>
<dbReference type="InterPro" id="IPR011990">
    <property type="entry name" value="TPR-like_helical_dom_sf"/>
</dbReference>
<dbReference type="Proteomes" id="UP000237105">
    <property type="component" value="Unassembled WGS sequence"/>
</dbReference>
<dbReference type="PANTHER" id="PTHR47939:SF10">
    <property type="entry name" value="PENTACOTRIPEPTIDE-REPEAT REGION OF PRORP DOMAIN-CONTAINING PROTEIN"/>
    <property type="match status" value="1"/>
</dbReference>
<keyword evidence="3" id="KW-1185">Reference proteome</keyword>
<dbReference type="Gene3D" id="1.25.40.10">
    <property type="entry name" value="Tetratricopeptide repeat domain"/>
    <property type="match status" value="1"/>
</dbReference>
<evidence type="ECO:0000313" key="2">
    <source>
        <dbReference type="EMBL" id="PON55392.1"/>
    </source>
</evidence>
<dbReference type="STRING" id="3476.A0A2P5C2W4"/>
<proteinExistence type="inferred from homology"/>
<protein>
    <recommendedName>
        <fullName evidence="4">Pentatricopeptide repeat</fullName>
    </recommendedName>
</protein>
<accession>A0A2P5C2W4</accession>
<comment type="similarity">
    <text evidence="1">Belongs to the PPR family. P subfamily.</text>
</comment>